<dbReference type="InterPro" id="IPR018289">
    <property type="entry name" value="MULE_transposase_dom"/>
</dbReference>
<reference evidence="3" key="2">
    <citation type="submission" date="2000-03" db="EMBL/GenBank/DDBJ databases">
        <authorList>
            <person name="Rounsley S.D."/>
            <person name="Lin X."/>
            <person name="Kaul S."/>
            <person name="Shea T.P."/>
            <person name="Fujii C.Y."/>
            <person name="Mason T.M."/>
            <person name="Shen M."/>
            <person name="Ronning C.M."/>
            <person name="Fraser C.M."/>
            <person name="Somerville C.R."/>
            <person name="Venter J.C."/>
        </authorList>
    </citation>
    <scope>NUCLEOTIDE SEQUENCE</scope>
</reference>
<dbReference type="EMBL" id="AC005693">
    <property type="protein sequence ID" value="AAC69125.1"/>
    <property type="molecule type" value="Genomic_DNA"/>
</dbReference>
<feature type="domain" description="Transposase MuDR plant" evidence="1">
    <location>
        <begin position="53"/>
        <end position="116"/>
    </location>
</feature>
<dbReference type="PIR" id="D84483">
    <property type="entry name" value="D84483"/>
</dbReference>
<dbReference type="AlphaFoldDB" id="Q9ZV73"/>
<reference key="1">
    <citation type="journal article" date="1999" name="Nature">
        <title>Sequence and analysis of chromosome 2 of the plant Arabidopsis thaliana.</title>
        <authorList>
            <person name="Lin X."/>
            <person name="Kaul S."/>
            <person name="Rounsley S."/>
            <person name="Shea T.P."/>
            <person name="Benito M.I."/>
            <person name="Town C.D."/>
            <person name="Fujii C.Y."/>
            <person name="Mason T."/>
            <person name="Bowman C.L."/>
            <person name="Barnstead M."/>
            <person name="Feldblyum T.V."/>
            <person name="Buell C.R."/>
            <person name="Ketchum K.A."/>
            <person name="Lee J."/>
            <person name="Ronning C.M."/>
            <person name="Koo H.L."/>
            <person name="Moffat K.S."/>
            <person name="Cronin L.A."/>
            <person name="Shen M."/>
            <person name="Pai G."/>
            <person name="Van Aken S."/>
            <person name="Umayam L."/>
            <person name="Tallon L.J."/>
            <person name="Gill J.E."/>
            <person name="Adams M.D."/>
            <person name="Carrera A.J."/>
            <person name="Creasy T.H."/>
            <person name="Goodman H.M."/>
            <person name="Somerville C.R."/>
            <person name="Copenhaver G.P."/>
            <person name="Preuss D."/>
            <person name="Nierman W.C."/>
            <person name="White O."/>
            <person name="Eisen J.A."/>
            <person name="Salzberg S.L."/>
            <person name="Fraser C.M."/>
            <person name="Venter J.C."/>
        </authorList>
    </citation>
    <scope>NUCLEOTIDE SEQUENCE [LARGE SCALE GENOMIC DNA]</scope>
    <source>
        <strain>cv. Columbia</strain>
    </source>
</reference>
<dbReference type="InterPro" id="IPR004332">
    <property type="entry name" value="Transposase_MuDR"/>
</dbReference>
<gene>
    <name evidence="3" type="ordered locus">At2g07230</name>
</gene>
<reference evidence="3" key="3">
    <citation type="submission" date="2002-02" db="EMBL/GenBank/DDBJ databases">
        <authorList>
            <person name="Town C.D."/>
            <person name="Kaul S."/>
        </authorList>
    </citation>
    <scope>NUCLEOTIDE SEQUENCE</scope>
</reference>
<accession>Q9ZV73</accession>
<dbReference type="PANTHER" id="PTHR31973">
    <property type="entry name" value="POLYPROTEIN, PUTATIVE-RELATED"/>
    <property type="match status" value="1"/>
</dbReference>
<sequence>MFAGGWQILKETPVPTVLYDRDAPPYFDDPGEEGNTYYLHRALKDADYEGDNIFIGRLFKNKEDCATKLAIHAIRRKFNFITAKSCPNIVLAVCVSHTCPWRVYATKLEDSERFEIKCATQQHTCSVDARGDFHKQASTAVIGQLMRTKYLGVGKGPRSNELRKMLRDEFSLNVSYWKAWRAREISMDNAMGSAMGSYALVQPYFKLLMETNPNSLVAMDTEKDKKGLERFRYLFFALDAAVKGYAYMRKVIVIDGTHLRGRYGGCLIAASAQDANFQVFPIAFGIVNSENDDAWTWFMERLTDAIPNDPDLVFVSDRHSSIYASMRKVYPMSSHAACVVHLKRNIVSIFKSEGLSFLVASAARSYRPSDFNRIFAEVRAMHPACADYLEGIGFEHWTRSHFVGDRYFFMTSNIAESLNNVLTMARDYPVISLLETLRTTLVTWFALRQETAQHEGNLLLPKVNEMVIENFEKEAGEFQLLTIPCSHAIAATIKEGIRVETMVGVHHTIPYLKLAYKGMIMPVPDMDTLAPSLVMSEAESLRHLTFVGHREGRVRGDYSLGESLRKNPQSVAPDAGQWDIIGQRARDRFR</sequence>
<name>Q9ZV73_ARATH</name>
<evidence type="ECO:0000259" key="1">
    <source>
        <dbReference type="Pfam" id="PF03108"/>
    </source>
</evidence>
<dbReference type="Pfam" id="PF10551">
    <property type="entry name" value="MULE"/>
    <property type="match status" value="1"/>
</dbReference>
<dbReference type="PANTHER" id="PTHR31973:SF187">
    <property type="entry name" value="MUTATOR TRANSPOSASE MUDRA PROTEIN"/>
    <property type="match status" value="1"/>
</dbReference>
<organism evidence="3">
    <name type="scientific">Arabidopsis thaliana</name>
    <name type="common">Mouse-ear cress</name>
    <dbReference type="NCBI Taxonomy" id="3702"/>
    <lineage>
        <taxon>Eukaryota</taxon>
        <taxon>Viridiplantae</taxon>
        <taxon>Streptophyta</taxon>
        <taxon>Embryophyta</taxon>
        <taxon>Tracheophyta</taxon>
        <taxon>Spermatophyta</taxon>
        <taxon>Magnoliopsida</taxon>
        <taxon>eudicotyledons</taxon>
        <taxon>Gunneridae</taxon>
        <taxon>Pentapetalae</taxon>
        <taxon>rosids</taxon>
        <taxon>malvids</taxon>
        <taxon>Brassicales</taxon>
        <taxon>Brassicaceae</taxon>
        <taxon>Camelineae</taxon>
        <taxon>Arabidopsis</taxon>
    </lineage>
</organism>
<evidence type="ECO:0000259" key="2">
    <source>
        <dbReference type="Pfam" id="PF10551"/>
    </source>
</evidence>
<evidence type="ECO:0000313" key="3">
    <source>
        <dbReference type="EMBL" id="AAC69125.1"/>
    </source>
</evidence>
<protein>
    <submittedName>
        <fullName evidence="3">Mutator-like transposase</fullName>
    </submittedName>
</protein>
<feature type="domain" description="MULE transposase" evidence="2">
    <location>
        <begin position="251"/>
        <end position="345"/>
    </location>
</feature>
<dbReference type="Pfam" id="PF03108">
    <property type="entry name" value="DBD_Tnp_Mut"/>
    <property type="match status" value="1"/>
</dbReference>
<proteinExistence type="predicted"/>